<evidence type="ECO:0000313" key="12">
    <source>
        <dbReference type="EMBL" id="QIW99432.1"/>
    </source>
</evidence>
<keyword evidence="8" id="KW-0472">Membrane</keyword>
<evidence type="ECO:0000256" key="5">
    <source>
        <dbReference type="ARBA" id="ARBA00022792"/>
    </source>
</evidence>
<dbReference type="Pfam" id="PF02320">
    <property type="entry name" value="UCR_hinge"/>
    <property type="match status" value="1"/>
</dbReference>
<dbReference type="InterPro" id="IPR023184">
    <property type="entry name" value="Ubol_cytC_Rdtase_hinge_dom"/>
</dbReference>
<feature type="compositionally biased region" description="Basic and acidic residues" evidence="10">
    <location>
        <begin position="79"/>
        <end position="91"/>
    </location>
</feature>
<name>A0A6H0XXF2_9PEZI</name>
<dbReference type="EMBL" id="CP051141">
    <property type="protein sequence ID" value="QIW99432.1"/>
    <property type="molecule type" value="Genomic_DNA"/>
</dbReference>
<evidence type="ECO:0000259" key="11">
    <source>
        <dbReference type="Pfam" id="PF02320"/>
    </source>
</evidence>
<evidence type="ECO:0000256" key="6">
    <source>
        <dbReference type="ARBA" id="ARBA00022982"/>
    </source>
</evidence>
<accession>A0A6H0XXF2</accession>
<evidence type="ECO:0000256" key="3">
    <source>
        <dbReference type="ARBA" id="ARBA00022448"/>
    </source>
</evidence>
<dbReference type="OrthoDB" id="405848at2759"/>
<dbReference type="GO" id="GO:0005743">
    <property type="term" value="C:mitochondrial inner membrane"/>
    <property type="evidence" value="ECO:0007669"/>
    <property type="project" value="UniProtKB-SubCell"/>
</dbReference>
<dbReference type="PANTHER" id="PTHR15336:SF0">
    <property type="entry name" value="CYTOCHROME B-C1 COMPLEX SUBUNIT 6, MITOCHONDRIAL"/>
    <property type="match status" value="1"/>
</dbReference>
<feature type="region of interest" description="Disordered" evidence="10">
    <location>
        <begin position="20"/>
        <end position="146"/>
    </location>
</feature>
<keyword evidence="13" id="KW-1185">Reference proteome</keyword>
<dbReference type="FunFam" id="1.10.287.20:FF:000001">
    <property type="entry name" value="Cytochrome b-c1 complex subunit 6"/>
    <property type="match status" value="1"/>
</dbReference>
<keyword evidence="3" id="KW-0813">Transport</keyword>
<keyword evidence="9" id="KW-1015">Disulfide bond</keyword>
<evidence type="ECO:0000256" key="9">
    <source>
        <dbReference type="ARBA" id="ARBA00023157"/>
    </source>
</evidence>
<evidence type="ECO:0000256" key="1">
    <source>
        <dbReference type="ARBA" id="ARBA00004137"/>
    </source>
</evidence>
<dbReference type="SUPFAM" id="SSF81531">
    <property type="entry name" value="Non-heme 11 kDa protein of cytochrome bc1 complex (Ubiquinol-cytochrome c reductase)"/>
    <property type="match status" value="1"/>
</dbReference>
<keyword evidence="7" id="KW-0496">Mitochondrion</keyword>
<reference evidence="12 13" key="1">
    <citation type="journal article" date="2016" name="Sci. Rep.">
        <title>Peltaster fructicola genome reveals evolution from an invasive phytopathogen to an ectophytic parasite.</title>
        <authorList>
            <person name="Xu C."/>
            <person name="Chen H."/>
            <person name="Gleason M.L."/>
            <person name="Xu J.R."/>
            <person name="Liu H."/>
            <person name="Zhang R."/>
            <person name="Sun G."/>
        </authorList>
    </citation>
    <scope>NUCLEOTIDE SEQUENCE [LARGE SCALE GENOMIC DNA]</scope>
    <source>
        <strain evidence="12 13">LNHT1506</strain>
    </source>
</reference>
<feature type="compositionally biased region" description="Polar residues" evidence="10">
    <location>
        <begin position="26"/>
        <end position="44"/>
    </location>
</feature>
<evidence type="ECO:0000256" key="10">
    <source>
        <dbReference type="SAM" id="MobiDB-lite"/>
    </source>
</evidence>
<evidence type="ECO:0000256" key="7">
    <source>
        <dbReference type="ARBA" id="ARBA00023128"/>
    </source>
</evidence>
<evidence type="ECO:0000313" key="13">
    <source>
        <dbReference type="Proteomes" id="UP000503462"/>
    </source>
</evidence>
<dbReference type="Gene3D" id="1.10.287.20">
    <property type="entry name" value="Ubiquinol-cytochrome C reductase hinge domain"/>
    <property type="match status" value="1"/>
</dbReference>
<dbReference type="InterPro" id="IPR003422">
    <property type="entry name" value="Cyt_b-c1_6"/>
</dbReference>
<protein>
    <recommendedName>
        <fullName evidence="11">Ubiquinol-cytochrome C reductase hinge domain-containing protein</fullName>
    </recommendedName>
</protein>
<comment type="subcellular location">
    <subcellularLocation>
        <location evidence="1">Mitochondrion inner membrane</location>
        <topology evidence="1">Peripheral membrane protein</topology>
        <orientation evidence="1">Intermembrane side</orientation>
    </subcellularLocation>
</comment>
<feature type="compositionally biased region" description="Basic and acidic residues" evidence="10">
    <location>
        <begin position="122"/>
        <end position="143"/>
    </location>
</feature>
<organism evidence="12 13">
    <name type="scientific">Peltaster fructicola</name>
    <dbReference type="NCBI Taxonomy" id="286661"/>
    <lineage>
        <taxon>Eukaryota</taxon>
        <taxon>Fungi</taxon>
        <taxon>Dikarya</taxon>
        <taxon>Ascomycota</taxon>
        <taxon>Pezizomycotina</taxon>
        <taxon>Dothideomycetes</taxon>
        <taxon>Dothideomycetes incertae sedis</taxon>
        <taxon>Peltaster</taxon>
    </lineage>
</organism>
<dbReference type="Proteomes" id="UP000503462">
    <property type="component" value="Chromosome 3"/>
</dbReference>
<keyword evidence="5" id="KW-0999">Mitochondrion inner membrane</keyword>
<evidence type="ECO:0000256" key="8">
    <source>
        <dbReference type="ARBA" id="ARBA00023136"/>
    </source>
</evidence>
<dbReference type="PANTHER" id="PTHR15336">
    <property type="entry name" value="UBIQUINOL-CYTOCHROME C REDUCTASE COMPLEX 7.8 KDA PROTEIN"/>
    <property type="match status" value="1"/>
</dbReference>
<sequence length="200" mass="22026">MGFFDYVADLYSAISATEVEAEERQYSQGPTDKSGQQSDSNDTRQGGVGTAEHDRDATTRGGVSTKTPHAGTDEESAEEKEVNTADAEKANSRTASSDGDADVSRGDKAAPSTDDDEEDAEEGKRRNEDEPSDPKPKLEEECLKSSQCHSYKHHYDECAERVQQQIDENGKASEDCVEEYFHMMHCATQCSAAKLFKQLR</sequence>
<dbReference type="InterPro" id="IPR036811">
    <property type="entry name" value="Ubol_cytC_Rdtase_hinge_dom_sf"/>
</dbReference>
<gene>
    <name evidence="12" type="ORF">AMS68_004950</name>
</gene>
<comment type="similarity">
    <text evidence="2">Belongs to the UQCRH/QCR6 family.</text>
</comment>
<dbReference type="GO" id="GO:0006122">
    <property type="term" value="P:mitochondrial electron transport, ubiquinol to cytochrome c"/>
    <property type="evidence" value="ECO:0007669"/>
    <property type="project" value="InterPro"/>
</dbReference>
<proteinExistence type="inferred from homology"/>
<keyword evidence="4" id="KW-0679">Respiratory chain</keyword>
<evidence type="ECO:0000256" key="4">
    <source>
        <dbReference type="ARBA" id="ARBA00022660"/>
    </source>
</evidence>
<evidence type="ECO:0000256" key="2">
    <source>
        <dbReference type="ARBA" id="ARBA00006498"/>
    </source>
</evidence>
<dbReference type="AlphaFoldDB" id="A0A6H0XXF2"/>
<feature type="domain" description="Ubiquinol-cytochrome C reductase hinge" evidence="11">
    <location>
        <begin position="133"/>
        <end position="200"/>
    </location>
</feature>
<keyword evidence="6" id="KW-0249">Electron transport</keyword>